<protein>
    <recommendedName>
        <fullName evidence="3">Phytanoyl-CoA dioxygenase family protein</fullName>
    </recommendedName>
</protein>
<gene>
    <name evidence="1" type="ORF">KY084_13715</name>
</gene>
<dbReference type="InterPro" id="IPR045617">
    <property type="entry name" value="DUF6445"/>
</dbReference>
<sequence length="212" mass="23635">MLASLMIIDDFLPDPHGFREAALALDYDPAFKKGKYPGLPSRTALPIGNLDAAVSARIGVRVDAMPGTMHQHCRMTRADDAGRSGVHIDPCFYSGILYLSLPQHCQGGTDFFRHRRTGLESVPRTPRAMADSGYADANRLIEEVVNADTLRPDCWERTMRVPMRFNRLILFSPWLFHNSAPGFGDRPENARLVHLMFFRAAKRPADQPAASA</sequence>
<keyword evidence="2" id="KW-1185">Reference proteome</keyword>
<evidence type="ECO:0008006" key="3">
    <source>
        <dbReference type="Google" id="ProtNLM"/>
    </source>
</evidence>
<organism evidence="1 2">
    <name type="scientific">Stakelama flava</name>
    <dbReference type="NCBI Taxonomy" id="2860338"/>
    <lineage>
        <taxon>Bacteria</taxon>
        <taxon>Pseudomonadati</taxon>
        <taxon>Pseudomonadota</taxon>
        <taxon>Alphaproteobacteria</taxon>
        <taxon>Sphingomonadales</taxon>
        <taxon>Sphingomonadaceae</taxon>
        <taxon>Stakelama</taxon>
    </lineage>
</organism>
<evidence type="ECO:0000313" key="1">
    <source>
        <dbReference type="EMBL" id="MBW4331925.1"/>
    </source>
</evidence>
<name>A0ABS6XNY4_9SPHN</name>
<dbReference type="Proteomes" id="UP001197214">
    <property type="component" value="Unassembled WGS sequence"/>
</dbReference>
<reference evidence="1 2" key="1">
    <citation type="submission" date="2021-07" db="EMBL/GenBank/DDBJ databases">
        <title>Stakelama flava sp. nov., a novel endophytic bacterium isolated from branch of Kandelia candel.</title>
        <authorList>
            <person name="Tuo L."/>
        </authorList>
    </citation>
    <scope>NUCLEOTIDE SEQUENCE [LARGE SCALE GENOMIC DNA]</scope>
    <source>
        <strain evidence="1 2">CBK3Z-3</strain>
    </source>
</reference>
<comment type="caution">
    <text evidence="1">The sequence shown here is derived from an EMBL/GenBank/DDBJ whole genome shotgun (WGS) entry which is preliminary data.</text>
</comment>
<accession>A0ABS6XNY4</accession>
<evidence type="ECO:0000313" key="2">
    <source>
        <dbReference type="Proteomes" id="UP001197214"/>
    </source>
</evidence>
<dbReference type="EMBL" id="JAHWZX010000015">
    <property type="protein sequence ID" value="MBW4331925.1"/>
    <property type="molecule type" value="Genomic_DNA"/>
</dbReference>
<dbReference type="Pfam" id="PF20043">
    <property type="entry name" value="DUF6445"/>
    <property type="match status" value="1"/>
</dbReference>
<proteinExistence type="predicted"/>